<organism evidence="1 2">
    <name type="scientific">Candidatus Nitrosocosmicus arcticus</name>
    <dbReference type="NCBI Taxonomy" id="2035267"/>
    <lineage>
        <taxon>Archaea</taxon>
        <taxon>Nitrososphaerota</taxon>
        <taxon>Nitrososphaeria</taxon>
        <taxon>Nitrososphaerales</taxon>
        <taxon>Nitrososphaeraceae</taxon>
        <taxon>Candidatus Nitrosocosmicus</taxon>
    </lineage>
</organism>
<evidence type="ECO:0000313" key="2">
    <source>
        <dbReference type="Proteomes" id="UP000315289"/>
    </source>
</evidence>
<accession>A0A557SZI1</accession>
<sequence>MKRELDDIFKAYIVQLIIDKKTEQALESLSRFYEIRPPEIVVGTIKGKRRTVYAVYVQRECKIYCINSEIFYNPFIIMHEFYHHLRTTAGVHKGSEKHANMYARGFIDSYKTILNEIGQKDENL</sequence>
<keyword evidence="2" id="KW-1185">Reference proteome</keyword>
<dbReference type="Proteomes" id="UP000315289">
    <property type="component" value="Unassembled WGS sequence"/>
</dbReference>
<gene>
    <name evidence="1" type="ORF">NARC_10418</name>
</gene>
<dbReference type="EMBL" id="VOAH01000001">
    <property type="protein sequence ID" value="TVP42012.1"/>
    <property type="molecule type" value="Genomic_DNA"/>
</dbReference>
<protein>
    <submittedName>
        <fullName evidence="1">Uncharacterized protein</fullName>
    </submittedName>
</protein>
<comment type="caution">
    <text evidence="1">The sequence shown here is derived from an EMBL/GenBank/DDBJ whole genome shotgun (WGS) entry which is preliminary data.</text>
</comment>
<proteinExistence type="predicted"/>
<dbReference type="AlphaFoldDB" id="A0A557SZI1"/>
<dbReference type="OrthoDB" id="7866at2157"/>
<name>A0A557SZI1_9ARCH</name>
<dbReference type="RefSeq" id="WP_144728551.1">
    <property type="nucleotide sequence ID" value="NZ_ML675578.1"/>
</dbReference>
<reference evidence="1 2" key="1">
    <citation type="journal article" date="2019" name="Front. Microbiol.">
        <title>Ammonia Oxidation by the Arctic Terrestrial Thaumarchaeote Candidatus Nitrosocosmicus arcticus Is Stimulated by Increasing Temperatures.</title>
        <authorList>
            <person name="Alves R.J.E."/>
            <person name="Kerou M."/>
            <person name="Zappe A."/>
            <person name="Bittner R."/>
            <person name="Abby S.S."/>
            <person name="Schmidt H.A."/>
            <person name="Pfeifer K."/>
            <person name="Schleper C."/>
        </authorList>
    </citation>
    <scope>NUCLEOTIDE SEQUENCE [LARGE SCALE GENOMIC DNA]</scope>
    <source>
        <strain evidence="1 2">Kfb</strain>
    </source>
</reference>
<evidence type="ECO:0000313" key="1">
    <source>
        <dbReference type="EMBL" id="TVP42012.1"/>
    </source>
</evidence>